<protein>
    <recommendedName>
        <fullName evidence="2">Piwi domain-containing protein</fullName>
    </recommendedName>
</protein>
<dbReference type="EMBL" id="SWKV01000003">
    <property type="protein sequence ID" value="KAF3046882.1"/>
    <property type="molecule type" value="Genomic_DNA"/>
</dbReference>
<dbReference type="Pfam" id="PF02171">
    <property type="entry name" value="Piwi"/>
    <property type="match status" value="1"/>
</dbReference>
<evidence type="ECO:0000313" key="3">
    <source>
        <dbReference type="EMBL" id="KAF3046882.1"/>
    </source>
</evidence>
<feature type="compositionally biased region" description="Basic and acidic residues" evidence="1">
    <location>
        <begin position="540"/>
        <end position="550"/>
    </location>
</feature>
<name>A0A9P4X0N4_9PLEO</name>
<dbReference type="SUPFAM" id="SSF53098">
    <property type="entry name" value="Ribonuclease H-like"/>
    <property type="match status" value="1"/>
</dbReference>
<dbReference type="Gene3D" id="3.40.50.2300">
    <property type="match status" value="1"/>
</dbReference>
<feature type="domain" description="Piwi" evidence="2">
    <location>
        <begin position="200"/>
        <end position="496"/>
    </location>
</feature>
<evidence type="ECO:0000256" key="1">
    <source>
        <dbReference type="SAM" id="MobiDB-lite"/>
    </source>
</evidence>
<comment type="caution">
    <text evidence="3">The sequence shown here is derived from an EMBL/GenBank/DDBJ whole genome shotgun (WGS) entry which is preliminary data.</text>
</comment>
<accession>A0A9P4X0N4</accession>
<dbReference type="InterPro" id="IPR036397">
    <property type="entry name" value="RNaseH_sf"/>
</dbReference>
<dbReference type="SMART" id="SM00950">
    <property type="entry name" value="Piwi"/>
    <property type="match status" value="1"/>
</dbReference>
<dbReference type="Gene3D" id="2.170.260.10">
    <property type="entry name" value="paz domain"/>
    <property type="match status" value="1"/>
</dbReference>
<dbReference type="Proteomes" id="UP000758155">
    <property type="component" value="Unassembled WGS sequence"/>
</dbReference>
<dbReference type="InterPro" id="IPR012337">
    <property type="entry name" value="RNaseH-like_sf"/>
</dbReference>
<dbReference type="GO" id="GO:0003676">
    <property type="term" value="F:nucleic acid binding"/>
    <property type="evidence" value="ECO:0007669"/>
    <property type="project" value="InterPro"/>
</dbReference>
<dbReference type="InterPro" id="IPR036085">
    <property type="entry name" value="PAZ_dom_sf"/>
</dbReference>
<gene>
    <name evidence="3" type="ORF">E8E12_005197</name>
</gene>
<reference evidence="3" key="1">
    <citation type="submission" date="2019-04" db="EMBL/GenBank/DDBJ databases">
        <title>Sequencing of skin fungus with MAO and IRED activity.</title>
        <authorList>
            <person name="Marsaioli A.J."/>
            <person name="Bonatto J.M.C."/>
            <person name="Reis Junior O."/>
        </authorList>
    </citation>
    <scope>NUCLEOTIDE SEQUENCE</scope>
    <source>
        <strain evidence="3">28M1</strain>
    </source>
</reference>
<dbReference type="PANTHER" id="PTHR22891">
    <property type="entry name" value="EUKARYOTIC TRANSLATION INITIATION FACTOR 2C"/>
    <property type="match status" value="1"/>
</dbReference>
<dbReference type="OrthoDB" id="10252740at2759"/>
<keyword evidence="4" id="KW-1185">Reference proteome</keyword>
<proteinExistence type="predicted"/>
<dbReference type="InterPro" id="IPR003165">
    <property type="entry name" value="Piwi"/>
</dbReference>
<evidence type="ECO:0000313" key="4">
    <source>
        <dbReference type="Proteomes" id="UP000758155"/>
    </source>
</evidence>
<dbReference type="PROSITE" id="PS50822">
    <property type="entry name" value="PIWI"/>
    <property type="match status" value="1"/>
</dbReference>
<dbReference type="Gene3D" id="3.30.420.10">
    <property type="entry name" value="Ribonuclease H-like superfamily/Ribonuclease H"/>
    <property type="match status" value="1"/>
</dbReference>
<sequence length="595" mass="67812">MGTVDDNRQSKTTWTTVAAYQQQQYGRTLASPHLQAVNVGTVTQPTWIAPEDLRILPDQIYAMVIPDAVASYFHSRSCRPPKETRSKVGKEGILRFPVDATQKPIECPAIRLHRAILQIPAVRLPYPILKYGSPATKPFDQNRANWNLDGVKFFRTKPTPLKWKLLVAPGVKADTAQNFINAFNNGVRTTKVCSLGQHQGNFIMLTGNDESTMRTVIKNMLGKDGINAPDVVVLLLRSRNVDIYSSFKYLADRSMANISMKANLKRAGINHSVEGVEKIMQSALVVGADVTHPGNGAMQGTPSIAAVVGSLEASAGCFQGEMQLQAPKQEMITDLRYMVFKILKSWFDLYKRCPSNIIYYRDGVSESQFDEVINTELPEFKEAFKLLADDLREKDEKGNPVGQELIPPNFRLTTIVVSKRHSTRFFPTEIENCKPGTMVDRVVTSPYHSDFYLQSHNGIKTHNLCHTYVRATLGVSYASPAYYAGRLCERGRAYLRGWFNPSKDWRKWYNDERNRVQADIEKNRAKLNLGQPRRDRNKRKTDDERKAEKADADALFHGMERFLRPDIDRRWKESQDNESGADKRYEDWRKTMYWM</sequence>
<feature type="region of interest" description="Disordered" evidence="1">
    <location>
        <begin position="523"/>
        <end position="550"/>
    </location>
</feature>
<dbReference type="SUPFAM" id="SSF101690">
    <property type="entry name" value="PAZ domain"/>
    <property type="match status" value="1"/>
</dbReference>
<dbReference type="AlphaFoldDB" id="A0A9P4X0N4"/>
<evidence type="ECO:0000259" key="2">
    <source>
        <dbReference type="PROSITE" id="PS50822"/>
    </source>
</evidence>
<organism evidence="3 4">
    <name type="scientific">Didymella heteroderae</name>
    <dbReference type="NCBI Taxonomy" id="1769908"/>
    <lineage>
        <taxon>Eukaryota</taxon>
        <taxon>Fungi</taxon>
        <taxon>Dikarya</taxon>
        <taxon>Ascomycota</taxon>
        <taxon>Pezizomycotina</taxon>
        <taxon>Dothideomycetes</taxon>
        <taxon>Pleosporomycetidae</taxon>
        <taxon>Pleosporales</taxon>
        <taxon>Pleosporineae</taxon>
        <taxon>Didymellaceae</taxon>
        <taxon>Didymella</taxon>
    </lineage>
</organism>